<accession>A0A8E2EEE5</accession>
<evidence type="ECO:0000313" key="3">
    <source>
        <dbReference type="Proteomes" id="UP000250266"/>
    </source>
</evidence>
<dbReference type="Proteomes" id="UP000250266">
    <property type="component" value="Unassembled WGS sequence"/>
</dbReference>
<protein>
    <recommendedName>
        <fullName evidence="4">Transmembrane protein</fullName>
    </recommendedName>
</protein>
<keyword evidence="1" id="KW-0472">Membrane</keyword>
<reference evidence="2 3" key="1">
    <citation type="journal article" date="2016" name="Nat. Commun.">
        <title>Ectomycorrhizal ecology is imprinted in the genome of the dominant symbiotic fungus Cenococcum geophilum.</title>
        <authorList>
            <consortium name="DOE Joint Genome Institute"/>
            <person name="Peter M."/>
            <person name="Kohler A."/>
            <person name="Ohm R.A."/>
            <person name="Kuo A."/>
            <person name="Krutzmann J."/>
            <person name="Morin E."/>
            <person name="Arend M."/>
            <person name="Barry K.W."/>
            <person name="Binder M."/>
            <person name="Choi C."/>
            <person name="Clum A."/>
            <person name="Copeland A."/>
            <person name="Grisel N."/>
            <person name="Haridas S."/>
            <person name="Kipfer T."/>
            <person name="LaButti K."/>
            <person name="Lindquist E."/>
            <person name="Lipzen A."/>
            <person name="Maire R."/>
            <person name="Meier B."/>
            <person name="Mihaltcheva S."/>
            <person name="Molinier V."/>
            <person name="Murat C."/>
            <person name="Poggeler S."/>
            <person name="Quandt C.A."/>
            <person name="Sperisen C."/>
            <person name="Tritt A."/>
            <person name="Tisserant E."/>
            <person name="Crous P.W."/>
            <person name="Henrissat B."/>
            <person name="Nehls U."/>
            <person name="Egli S."/>
            <person name="Spatafora J.W."/>
            <person name="Grigoriev I.V."/>
            <person name="Martin F.M."/>
        </authorList>
    </citation>
    <scope>NUCLEOTIDE SEQUENCE [LARGE SCALE GENOMIC DNA]</scope>
    <source>
        <strain evidence="2 3">CBS 459.81</strain>
    </source>
</reference>
<dbReference type="EMBL" id="KV744894">
    <property type="protein sequence ID" value="OCK82230.1"/>
    <property type="molecule type" value="Genomic_DNA"/>
</dbReference>
<evidence type="ECO:0000313" key="2">
    <source>
        <dbReference type="EMBL" id="OCK82230.1"/>
    </source>
</evidence>
<sequence length="157" mass="17559">MGRRFIDLATAFRDSFTLFSRTNFLGYPSLVLSSVFFSERVFGFPFLFFFFSFLFFFCVLHTNRPGLAFPFCFASLGGLHVEHFKDGYSLTATGRAHSVRLLFFMSFLGGGAHESSMAMPLVTFARLFLSTRTGIECQQDMLGDGDSSKIHASGMSV</sequence>
<keyword evidence="1" id="KW-0812">Transmembrane</keyword>
<evidence type="ECO:0000256" key="1">
    <source>
        <dbReference type="SAM" id="Phobius"/>
    </source>
</evidence>
<gene>
    <name evidence="2" type="ORF">K432DRAFT_228989</name>
</gene>
<organism evidence="2 3">
    <name type="scientific">Lepidopterella palustris CBS 459.81</name>
    <dbReference type="NCBI Taxonomy" id="1314670"/>
    <lineage>
        <taxon>Eukaryota</taxon>
        <taxon>Fungi</taxon>
        <taxon>Dikarya</taxon>
        <taxon>Ascomycota</taxon>
        <taxon>Pezizomycotina</taxon>
        <taxon>Dothideomycetes</taxon>
        <taxon>Pleosporomycetidae</taxon>
        <taxon>Mytilinidiales</taxon>
        <taxon>Argynnaceae</taxon>
        <taxon>Lepidopterella</taxon>
    </lineage>
</organism>
<proteinExistence type="predicted"/>
<dbReference type="OrthoDB" id="10570318at2759"/>
<name>A0A8E2EEE5_9PEZI</name>
<feature type="transmembrane region" description="Helical" evidence="1">
    <location>
        <begin position="41"/>
        <end position="60"/>
    </location>
</feature>
<keyword evidence="3" id="KW-1185">Reference proteome</keyword>
<dbReference type="AlphaFoldDB" id="A0A8E2EEE5"/>
<evidence type="ECO:0008006" key="4">
    <source>
        <dbReference type="Google" id="ProtNLM"/>
    </source>
</evidence>
<keyword evidence="1" id="KW-1133">Transmembrane helix</keyword>